<reference evidence="6 7" key="1">
    <citation type="submission" date="2015-07" db="EMBL/GenBank/DDBJ databases">
        <title>Genome analysis of myxobacterium Chondromyces crocatus Cm c5 reveals a high potential for natural compound synthesis and the genetic basis for the loss of fruiting body formation.</title>
        <authorList>
            <person name="Zaburannyi N."/>
            <person name="Bunk B."/>
            <person name="Maier J."/>
            <person name="Overmann J."/>
            <person name="Mueller R."/>
        </authorList>
    </citation>
    <scope>NUCLEOTIDE SEQUENCE [LARGE SCALE GENOMIC DNA]</scope>
    <source>
        <strain evidence="6 7">Cm c5</strain>
    </source>
</reference>
<dbReference type="PANTHER" id="PTHR40094">
    <property type="entry name" value="ALPHA-2-MACROGLOBULIN HOMOLOG"/>
    <property type="match status" value="1"/>
</dbReference>
<feature type="domain" description="Alpha-2-macroglobulin" evidence="5">
    <location>
        <begin position="1176"/>
        <end position="1266"/>
    </location>
</feature>
<comment type="similarity">
    <text evidence="1">Belongs to the protease inhibitor I39 (alpha-2-macroglobulin) family. Bacterial alpha-2-macroglobulin subfamily.</text>
</comment>
<dbReference type="SMART" id="SM01359">
    <property type="entry name" value="A2M_N_2"/>
    <property type="match status" value="1"/>
</dbReference>
<dbReference type="Pfam" id="PF01835">
    <property type="entry name" value="MG2"/>
    <property type="match status" value="1"/>
</dbReference>
<dbReference type="InterPro" id="IPR032812">
    <property type="entry name" value="SbsA_Ig"/>
</dbReference>
<dbReference type="Proteomes" id="UP000067626">
    <property type="component" value="Chromosome"/>
</dbReference>
<evidence type="ECO:0000313" key="7">
    <source>
        <dbReference type="Proteomes" id="UP000067626"/>
    </source>
</evidence>
<dbReference type="InterPro" id="IPR002890">
    <property type="entry name" value="MG2"/>
</dbReference>
<accession>A0A0K1EAA6</accession>
<dbReference type="Pfam" id="PF00207">
    <property type="entry name" value="A2M"/>
    <property type="match status" value="1"/>
</dbReference>
<dbReference type="GO" id="GO:0004866">
    <property type="term" value="F:endopeptidase inhibitor activity"/>
    <property type="evidence" value="ECO:0007669"/>
    <property type="project" value="InterPro"/>
</dbReference>
<evidence type="ECO:0008006" key="8">
    <source>
        <dbReference type="Google" id="ProtNLM"/>
    </source>
</evidence>
<dbReference type="InterPro" id="IPR011626">
    <property type="entry name" value="Alpha-macroglobulin_TED"/>
</dbReference>
<dbReference type="InterPro" id="IPR008930">
    <property type="entry name" value="Terpenoid_cyclase/PrenylTrfase"/>
</dbReference>
<feature type="region of interest" description="Disordered" evidence="3">
    <location>
        <begin position="47"/>
        <end position="69"/>
    </location>
</feature>
<dbReference type="Pfam" id="PF13205">
    <property type="entry name" value="Big_5"/>
    <property type="match status" value="1"/>
</dbReference>
<feature type="domain" description="Alpha-2-macroglobulin bait region" evidence="4">
    <location>
        <begin position="973"/>
        <end position="1116"/>
    </location>
</feature>
<dbReference type="InterPro" id="IPR011625">
    <property type="entry name" value="A2M_N_BRD"/>
</dbReference>
<evidence type="ECO:0000313" key="6">
    <source>
        <dbReference type="EMBL" id="AKT37597.1"/>
    </source>
</evidence>
<dbReference type="SUPFAM" id="SSF48239">
    <property type="entry name" value="Terpenoid cyclases/Protein prenyltransferases"/>
    <property type="match status" value="1"/>
</dbReference>
<dbReference type="Pfam" id="PF07678">
    <property type="entry name" value="TED_complement"/>
    <property type="match status" value="1"/>
</dbReference>
<keyword evidence="7" id="KW-1185">Reference proteome</keyword>
<dbReference type="OrthoDB" id="9767116at2"/>
<proteinExistence type="inferred from homology"/>
<name>A0A0K1EAA6_CHOCO</name>
<dbReference type="EMBL" id="CP012159">
    <property type="protein sequence ID" value="AKT37597.1"/>
    <property type="molecule type" value="Genomic_DNA"/>
</dbReference>
<dbReference type="Gene3D" id="2.60.40.1930">
    <property type="match status" value="1"/>
</dbReference>
<dbReference type="SMART" id="SM01360">
    <property type="entry name" value="A2M"/>
    <property type="match status" value="1"/>
</dbReference>
<dbReference type="KEGG" id="ccro:CMC5_017380"/>
<dbReference type="Gene3D" id="2.60.40.3710">
    <property type="match status" value="1"/>
</dbReference>
<dbReference type="CDD" id="cd02891">
    <property type="entry name" value="A2M_like"/>
    <property type="match status" value="1"/>
</dbReference>
<dbReference type="SMART" id="SM01419">
    <property type="entry name" value="Thiol-ester_cl"/>
    <property type="match status" value="1"/>
</dbReference>
<dbReference type="RefSeq" id="WP_156338367.1">
    <property type="nucleotide sequence ID" value="NZ_CP012159.1"/>
</dbReference>
<feature type="compositionally biased region" description="Pro residues" evidence="3">
    <location>
        <begin position="949"/>
        <end position="971"/>
    </location>
</feature>
<dbReference type="PATRIC" id="fig|52.7.peg.1866"/>
<dbReference type="Gene3D" id="1.50.10.20">
    <property type="match status" value="1"/>
</dbReference>
<keyword evidence="2" id="KW-0732">Signal</keyword>
<evidence type="ECO:0000256" key="2">
    <source>
        <dbReference type="ARBA" id="ARBA00022729"/>
    </source>
</evidence>
<evidence type="ECO:0000256" key="1">
    <source>
        <dbReference type="ARBA" id="ARBA00010556"/>
    </source>
</evidence>
<dbReference type="STRING" id="52.CMC5_017380"/>
<dbReference type="InterPro" id="IPR001599">
    <property type="entry name" value="Macroglobln_a2"/>
</dbReference>
<dbReference type="PANTHER" id="PTHR40094:SF1">
    <property type="entry name" value="UBIQUITIN DOMAIN-CONTAINING PROTEIN"/>
    <property type="match status" value="1"/>
</dbReference>
<dbReference type="InterPro" id="IPR041246">
    <property type="entry name" value="Bact_MG10"/>
</dbReference>
<organism evidence="6 7">
    <name type="scientific">Chondromyces crocatus</name>
    <dbReference type="NCBI Taxonomy" id="52"/>
    <lineage>
        <taxon>Bacteria</taxon>
        <taxon>Pseudomonadati</taxon>
        <taxon>Myxococcota</taxon>
        <taxon>Polyangia</taxon>
        <taxon>Polyangiales</taxon>
        <taxon>Polyangiaceae</taxon>
        <taxon>Chondromyces</taxon>
    </lineage>
</organism>
<dbReference type="InterPro" id="IPR047565">
    <property type="entry name" value="Alpha-macroglob_thiol-ester_cl"/>
</dbReference>
<evidence type="ECO:0000259" key="4">
    <source>
        <dbReference type="SMART" id="SM01359"/>
    </source>
</evidence>
<gene>
    <name evidence="6" type="ORF">CMC5_017380</name>
</gene>
<evidence type="ECO:0000259" key="5">
    <source>
        <dbReference type="SMART" id="SM01360"/>
    </source>
</evidence>
<sequence>MPASPLWPPTALSHLARWRGSPAPLALAVLASLASCLPGAPRPPEAPLRGRLVPTSPVQPAAVPGASGPLRVAFATPQGETTHATEVSLVFSKPMRPLGLGPHEPPPPVQMTPDVPGRWQWLGSSALRFNPSAPWPAATPYRVEVPAGIRALDGDPLRDPFVLSFSTPRPALGASRPEQGARQIAADAIISLHFTQPVTRDEVRRATTLRVAGAEPLAFDVEDVQPTPQGDADPTRYRLVPRKPMPLGAEIRVHLDASLRGNDGPLPLGEDVTVAFRTADPFAVVTWQCAPHPTTAGVCDPNSDSVTLTLTNPASIAQVTRALVAEPAQPLDVYPMDQENDAASTYEITPRTSPGPGGAITLRLRARPGGRALLDIHGQRLPSDATADLRFGDLASSVAFDVGGTYWGTSTSRRLPIETLNATDVVVTAAPLAEQNVLAWLADAERRVPVRDPELHFAVPSAGRNEPLVSATTFEHLLGVSRASPLLGPVVARARWTASDVTGPQQRERIFQFTDLGAIARAGQEGTALWLTRLSTGAPVSGATVQAFAIRRGAPPPLHPLTTATTDARGLAWLPFDPQPSTSRAGTLALVVRHQDDWIFQSLDTPPPPAPIGTLFDARGIYRPGEQLFLKGLVRLPTAAGLTSPRGRVVDLALHGPGRDDIASWKIPLSAHGTFHVQHTLREDAPLGRYRAEVTLDGAHIDSASFRVDEYRPAEATPHADLDADHYRRGDTAVCNAAGRFLHGGPMAGATALVFLSRARGSHVIPGLDGYSVSDRDVVVAEGSLAATRTKLDASGAFRFPVQLTLPGQTTTESIQCHVEIVDHNRQSYEAFTAATVHPADVYVALALPEGRAFHPGVSFTQRVLVVTPEGARRSRPVRLEFIHRKPGRTPEDTTLTHCDLTPGLEPASCKLTPPSVQPGEDDTLLVRATVQDERGHVHVASHASSFEPLPPPPKPAPPTPPPAPSPPPSPQLAIHVGHEQRAGTTARLSLTSSFSVPTQALLTVEREGVLARHLLTLPPHQAGPLAFDLPITEVMIPNVVLHLVAVSEARSEVTNAHLSIDPAPRLLQVALRPSCTRCAPGDRIDLDVEVHDAAGRPVPRAEVTLWGADEASLQIARYSLPRPELHFFAERRHRVQGADVRKDLVTFHRGYRSKAPSIRQGSVALNGPRGDFRQTVLFEPALLTDAAGRVRKRVQLPDGLTEYRFMAVAVAEDDRVGTVQTSLTTSKPLMARATLPRVIRVGDTLEASVVVSTQDLPRADIIVSAHAQGLTPLGPPRRAAVVDPGLSQELRFPFRADRPGRARLTVDAAASALLLTPDASGTPLAPSIAGRRRATDAMQLSLPVVAPTVLETAALHGDTASAIAEQLGALDGLRDDLGGLTLVLSSTPLAGLAPGIEQLLEYPYGCTEQTVSRMIPLLALRDLARGLGIALPEGKLGEPGAPSPPTGALATALTEAVARVIGNQRHDGGYGYWPGSTRSDLWLTAYTRFALGDARRRGVPVPLRALDGATRHLQDWLLARSSEHPAAPTAEQTPKNAPHPAKRTLQDLDARRLDDDDLAIAALLADTLAAEGTPEPTLTRALFAVRDRLTPFARFLLLHAVATAGGDQVARDELTRDLEAAARIDGALARIVSGSSSHSEALLGSDVRTTAAALRALAVAAPQHPLLHRLARAVLADRQHGRWRSTHEAAWALLGLDAYRKAHPPPTAPLSGRAFLGDTLLSEASFGAPPLALTAKATLPMDRLLPGAGASLVFAAEGDGLLFYEATLRFARRALPTTPVEAGLFVQKTFRNVAASSSPGVTAAERPSFRAGDVVLCVVEIVTPSPRHGVLLEDPLPGGLEPINPHLGSMGSRHHHLAHDGADHRELRDDRVVWVVDTLPAGIHHFSYLARAITPGTFVTPPTRAEAMYAPDTFGSTAAGMVEVLAPIP</sequence>
<protein>
    <recommendedName>
        <fullName evidence="8">Alpha-2-macroglobulin domain-containing protein</fullName>
    </recommendedName>
</protein>
<dbReference type="GO" id="GO:0005615">
    <property type="term" value="C:extracellular space"/>
    <property type="evidence" value="ECO:0007669"/>
    <property type="project" value="InterPro"/>
</dbReference>
<dbReference type="Pfam" id="PF17973">
    <property type="entry name" value="bMG10"/>
    <property type="match status" value="1"/>
</dbReference>
<feature type="region of interest" description="Disordered" evidence="3">
    <location>
        <begin position="940"/>
        <end position="974"/>
    </location>
</feature>
<evidence type="ECO:0000256" key="3">
    <source>
        <dbReference type="SAM" id="MobiDB-lite"/>
    </source>
</evidence>
<dbReference type="InterPro" id="IPR051802">
    <property type="entry name" value="YfhM-like"/>
</dbReference>